<evidence type="ECO:0008006" key="3">
    <source>
        <dbReference type="Google" id="ProtNLM"/>
    </source>
</evidence>
<name>A0A1H0EB18_9BACI</name>
<proteinExistence type="predicted"/>
<dbReference type="AlphaFoldDB" id="A0A1H0EB18"/>
<evidence type="ECO:0000313" key="1">
    <source>
        <dbReference type="EMBL" id="SDN79592.1"/>
    </source>
</evidence>
<dbReference type="EMBL" id="FNIG01000009">
    <property type="protein sequence ID" value="SDN79592.1"/>
    <property type="molecule type" value="Genomic_DNA"/>
</dbReference>
<dbReference type="OrthoDB" id="6637817at2"/>
<dbReference type="RefSeq" id="WP_093857473.1">
    <property type="nucleotide sequence ID" value="NZ_BJVZ01000033.1"/>
</dbReference>
<dbReference type="Proteomes" id="UP000199334">
    <property type="component" value="Unassembled WGS sequence"/>
</dbReference>
<reference evidence="1 2" key="1">
    <citation type="submission" date="2016-10" db="EMBL/GenBank/DDBJ databases">
        <authorList>
            <person name="de Groot N.N."/>
        </authorList>
    </citation>
    <scope>NUCLEOTIDE SEQUENCE [LARGE SCALE GENOMIC DNA]</scope>
    <source>
        <strain evidence="1 2">CGMCC 1.3442</strain>
    </source>
</reference>
<gene>
    <name evidence="1" type="ORF">SAMN05216498_3083</name>
</gene>
<keyword evidence="2" id="KW-1185">Reference proteome</keyword>
<accession>A0A1H0EB18</accession>
<protein>
    <recommendedName>
        <fullName evidence="3">Homeodomain-like domain-containing protein</fullName>
    </recommendedName>
</protein>
<organism evidence="1 2">
    <name type="scientific">Tenuibacillus multivorans</name>
    <dbReference type="NCBI Taxonomy" id="237069"/>
    <lineage>
        <taxon>Bacteria</taxon>
        <taxon>Bacillati</taxon>
        <taxon>Bacillota</taxon>
        <taxon>Bacilli</taxon>
        <taxon>Bacillales</taxon>
        <taxon>Bacillaceae</taxon>
        <taxon>Tenuibacillus</taxon>
    </lineage>
</organism>
<sequence>MDTDKAIEIVNLLANGVDPETGEVFPNNSPYQHPEVIRSLFLAIKALEKMDKSEKRQKRLPRNAGKSWTEEEEYLLVKAFDEGKSINELSEVHKRTKGSIRSRLIKLEKIEEFKI</sequence>
<evidence type="ECO:0000313" key="2">
    <source>
        <dbReference type="Proteomes" id="UP000199334"/>
    </source>
</evidence>